<accession>A0A317Y9K4</accession>
<dbReference type="Proteomes" id="UP000251960">
    <property type="component" value="Chromosome 1"/>
</dbReference>
<evidence type="ECO:0000313" key="2">
    <source>
        <dbReference type="EMBL" id="PWZ55347.1"/>
    </source>
</evidence>
<feature type="compositionally biased region" description="Basic and acidic residues" evidence="1">
    <location>
        <begin position="9"/>
        <end position="21"/>
    </location>
</feature>
<name>A0A317Y9K4_MAIZE</name>
<protein>
    <submittedName>
        <fullName evidence="2">Uncharacterized protein</fullName>
    </submittedName>
</protein>
<sequence length="21" mass="2427">MRMGFAGRGNEKNKTRNDSQE</sequence>
<dbReference type="AlphaFoldDB" id="A0A317Y9K4"/>
<gene>
    <name evidence="2" type="ORF">Zm00014a_025620</name>
</gene>
<feature type="region of interest" description="Disordered" evidence="1">
    <location>
        <begin position="1"/>
        <end position="21"/>
    </location>
</feature>
<comment type="caution">
    <text evidence="2">The sequence shown here is derived from an EMBL/GenBank/DDBJ whole genome shotgun (WGS) entry which is preliminary data.</text>
</comment>
<dbReference type="EMBL" id="NCVQ01000001">
    <property type="protein sequence ID" value="PWZ55347.1"/>
    <property type="molecule type" value="Genomic_DNA"/>
</dbReference>
<reference evidence="2" key="1">
    <citation type="journal article" date="2018" name="Nat. Genet.">
        <title>Extensive intraspecific gene order and gene structural variations between Mo17 and other maize genomes.</title>
        <authorList>
            <person name="Sun S."/>
            <person name="Zhou Y."/>
            <person name="Chen J."/>
            <person name="Shi J."/>
            <person name="Zhao H."/>
            <person name="Zhao H."/>
            <person name="Song W."/>
            <person name="Zhang M."/>
            <person name="Cui Y."/>
            <person name="Dong X."/>
            <person name="Liu H."/>
            <person name="Ma X."/>
            <person name="Jiao Y."/>
            <person name="Wang B."/>
            <person name="Wei X."/>
            <person name="Stein J.C."/>
            <person name="Glaubitz J.C."/>
            <person name="Lu F."/>
            <person name="Yu G."/>
            <person name="Liang C."/>
            <person name="Fengler K."/>
            <person name="Li B."/>
            <person name="Rafalski A."/>
            <person name="Schnable P.S."/>
            <person name="Ware D.H."/>
            <person name="Buckler E.S."/>
            <person name="Lai J."/>
        </authorList>
    </citation>
    <scope>NUCLEOTIDE SEQUENCE [LARGE SCALE GENOMIC DNA]</scope>
    <source>
        <tissue evidence="2">Seedling</tissue>
    </source>
</reference>
<proteinExistence type="predicted"/>
<organism evidence="2">
    <name type="scientific">Zea mays</name>
    <name type="common">Maize</name>
    <dbReference type="NCBI Taxonomy" id="4577"/>
    <lineage>
        <taxon>Eukaryota</taxon>
        <taxon>Viridiplantae</taxon>
        <taxon>Streptophyta</taxon>
        <taxon>Embryophyta</taxon>
        <taxon>Tracheophyta</taxon>
        <taxon>Spermatophyta</taxon>
        <taxon>Magnoliopsida</taxon>
        <taxon>Liliopsida</taxon>
        <taxon>Poales</taxon>
        <taxon>Poaceae</taxon>
        <taxon>PACMAD clade</taxon>
        <taxon>Panicoideae</taxon>
        <taxon>Andropogonodae</taxon>
        <taxon>Andropogoneae</taxon>
        <taxon>Tripsacinae</taxon>
        <taxon>Zea</taxon>
    </lineage>
</organism>
<evidence type="ECO:0000256" key="1">
    <source>
        <dbReference type="SAM" id="MobiDB-lite"/>
    </source>
</evidence>